<keyword evidence="3" id="KW-0539">Nucleus</keyword>
<dbReference type="PANTHER" id="PTHR13375">
    <property type="entry name" value="FMS INTERACTING PROTEIN"/>
    <property type="match status" value="1"/>
</dbReference>
<dbReference type="Proteomes" id="UP001438707">
    <property type="component" value="Unassembled WGS sequence"/>
</dbReference>
<evidence type="ECO:0000256" key="5">
    <source>
        <dbReference type="SAM" id="MobiDB-lite"/>
    </source>
</evidence>
<name>A0AAW1R072_9CHLO</name>
<evidence type="ECO:0000256" key="2">
    <source>
        <dbReference type="ARBA" id="ARBA00008044"/>
    </source>
</evidence>
<sequence length="708" mass="76556">MAMERPAAVVREALQHGAVLAGNSKDSLELAAVIKEGRNALLVLRSAHRDCCDETEKLKEVTASAKSILDETNLQLQNLIYERTHYSNEIYACEDFPSKYSQQQMELISEEQFLQAAPSAFTQSEDRHERMKQRILWETHERHEALQKLEALKTRKNALEANLASKRRHLEQYGSTLKALKRTAQPLQQQLKLHPLEGVTAEVTAQLLPLPLYILYTQASAAVAAFGLNLSASIHGPVHEAESELHAAADSTSGLHSGQAMAERDPSTRAAKRAKLMASPQLLYKAHPLSVHLSLPSAQQAPAMLVFSYLLNLHLVTVDAKSGTDAALLPQLVEGDSGTLLPTEAARQLLQGRRFDSAEGKGRPFRWAQNLAGLDFVPAIGFQSLASEQASSAEMQQGLRQAWREQRLPTFVDCFSSVQQADAALRPQLQLLEKLKLPEVPFIPSKTARPVCKLRLWGEMFETAPTPAATRASTPASASLKPAEDSLPPGFKPAAAAAAPRGDESEEEGMLEDEEDEPPRTSSATAAAGTDADAAAPSRRPAPSGTASLEEVEAAAAAPAETVTHAGESRKADHAEGPDLRGTQHEETVAPVLMTTSTAVRRFKFTLQGPDFELDAQVALRCLSYPEQAPAFTVVRVKPVSKGSRKDAATGGSETSDAATAEHKAALESKAHSTSVLEAQRGILLTAQLLALMHAFDDLTKQLQGEPF</sequence>
<feature type="compositionally biased region" description="Acidic residues" evidence="5">
    <location>
        <begin position="504"/>
        <end position="517"/>
    </location>
</feature>
<protein>
    <recommendedName>
        <fullName evidence="8">THO complex subunit 5</fullName>
    </recommendedName>
</protein>
<gene>
    <name evidence="6" type="ORF">WJX74_004742</name>
</gene>
<feature type="coiled-coil region" evidence="4">
    <location>
        <begin position="142"/>
        <end position="169"/>
    </location>
</feature>
<dbReference type="GO" id="GO:0000445">
    <property type="term" value="C:THO complex part of transcription export complex"/>
    <property type="evidence" value="ECO:0007669"/>
    <property type="project" value="TreeGrafter"/>
</dbReference>
<dbReference type="GO" id="GO:0003729">
    <property type="term" value="F:mRNA binding"/>
    <property type="evidence" value="ECO:0007669"/>
    <property type="project" value="TreeGrafter"/>
</dbReference>
<feature type="compositionally biased region" description="Basic and acidic residues" evidence="5">
    <location>
        <begin position="567"/>
        <end position="588"/>
    </location>
</feature>
<feature type="compositionally biased region" description="Low complexity" evidence="5">
    <location>
        <begin position="520"/>
        <end position="561"/>
    </location>
</feature>
<feature type="region of interest" description="Disordered" evidence="5">
    <location>
        <begin position="466"/>
        <end position="592"/>
    </location>
</feature>
<feature type="region of interest" description="Disordered" evidence="5">
    <location>
        <begin position="643"/>
        <end position="666"/>
    </location>
</feature>
<evidence type="ECO:0000256" key="4">
    <source>
        <dbReference type="SAM" id="Coils"/>
    </source>
</evidence>
<reference evidence="6 7" key="1">
    <citation type="journal article" date="2024" name="Nat. Commun.">
        <title>Phylogenomics reveals the evolutionary origins of lichenization in chlorophyte algae.</title>
        <authorList>
            <person name="Puginier C."/>
            <person name="Libourel C."/>
            <person name="Otte J."/>
            <person name="Skaloud P."/>
            <person name="Haon M."/>
            <person name="Grisel S."/>
            <person name="Petersen M."/>
            <person name="Berrin J.G."/>
            <person name="Delaux P.M."/>
            <person name="Dal Grande F."/>
            <person name="Keller J."/>
        </authorList>
    </citation>
    <scope>NUCLEOTIDE SEQUENCE [LARGE SCALE GENOMIC DNA]</scope>
    <source>
        <strain evidence="6 7">SAG 2145</strain>
    </source>
</reference>
<dbReference type="InterPro" id="IPR019163">
    <property type="entry name" value="THO_Thoc5"/>
</dbReference>
<feature type="compositionally biased region" description="Low complexity" evidence="5">
    <location>
        <begin position="466"/>
        <end position="479"/>
    </location>
</feature>
<dbReference type="Pfam" id="PF09766">
    <property type="entry name" value="FmiP_Thoc5"/>
    <property type="match status" value="1"/>
</dbReference>
<evidence type="ECO:0000256" key="1">
    <source>
        <dbReference type="ARBA" id="ARBA00004123"/>
    </source>
</evidence>
<accession>A0AAW1R072</accession>
<comment type="caution">
    <text evidence="6">The sequence shown here is derived from an EMBL/GenBank/DDBJ whole genome shotgun (WGS) entry which is preliminary data.</text>
</comment>
<comment type="subcellular location">
    <subcellularLocation>
        <location evidence="1">Nucleus</location>
    </subcellularLocation>
</comment>
<dbReference type="AlphaFoldDB" id="A0AAW1R072"/>
<dbReference type="GO" id="GO:0006406">
    <property type="term" value="P:mRNA export from nucleus"/>
    <property type="evidence" value="ECO:0007669"/>
    <property type="project" value="TreeGrafter"/>
</dbReference>
<keyword evidence="7" id="KW-1185">Reference proteome</keyword>
<dbReference type="EMBL" id="JALJOS010000019">
    <property type="protein sequence ID" value="KAK9827051.1"/>
    <property type="molecule type" value="Genomic_DNA"/>
</dbReference>
<evidence type="ECO:0000256" key="3">
    <source>
        <dbReference type="ARBA" id="ARBA00023242"/>
    </source>
</evidence>
<dbReference type="PANTHER" id="PTHR13375:SF3">
    <property type="entry name" value="THO COMPLEX SUBUNIT 5 HOMOLOG"/>
    <property type="match status" value="1"/>
</dbReference>
<organism evidence="6 7">
    <name type="scientific">Apatococcus lobatus</name>
    <dbReference type="NCBI Taxonomy" id="904363"/>
    <lineage>
        <taxon>Eukaryota</taxon>
        <taxon>Viridiplantae</taxon>
        <taxon>Chlorophyta</taxon>
        <taxon>core chlorophytes</taxon>
        <taxon>Trebouxiophyceae</taxon>
        <taxon>Chlorellales</taxon>
        <taxon>Chlorellaceae</taxon>
        <taxon>Apatococcus</taxon>
    </lineage>
</organism>
<comment type="similarity">
    <text evidence="2">Belongs to the THOC5 family.</text>
</comment>
<keyword evidence="4" id="KW-0175">Coiled coil</keyword>
<evidence type="ECO:0000313" key="6">
    <source>
        <dbReference type="EMBL" id="KAK9827051.1"/>
    </source>
</evidence>
<proteinExistence type="inferred from homology"/>
<evidence type="ECO:0008006" key="8">
    <source>
        <dbReference type="Google" id="ProtNLM"/>
    </source>
</evidence>
<evidence type="ECO:0000313" key="7">
    <source>
        <dbReference type="Proteomes" id="UP001438707"/>
    </source>
</evidence>